<keyword evidence="4 7" id="KW-0812">Transmembrane</keyword>
<protein>
    <submittedName>
        <fullName evidence="9">Drug resistance transporter, EmrB/QacA subfamily</fullName>
    </submittedName>
</protein>
<feature type="transmembrane region" description="Helical" evidence="7">
    <location>
        <begin position="358"/>
        <end position="376"/>
    </location>
</feature>
<accession>A0A1H3N3E8</accession>
<evidence type="ECO:0000256" key="4">
    <source>
        <dbReference type="ARBA" id="ARBA00022692"/>
    </source>
</evidence>
<dbReference type="InterPro" id="IPR011701">
    <property type="entry name" value="MFS"/>
</dbReference>
<gene>
    <name evidence="9" type="ORF">SAMN05216215_103656</name>
</gene>
<dbReference type="InterPro" id="IPR036259">
    <property type="entry name" value="MFS_trans_sf"/>
</dbReference>
<feature type="transmembrane region" description="Helical" evidence="7">
    <location>
        <begin position="139"/>
        <end position="161"/>
    </location>
</feature>
<reference evidence="10" key="1">
    <citation type="submission" date="2016-10" db="EMBL/GenBank/DDBJ databases">
        <authorList>
            <person name="Varghese N."/>
            <person name="Submissions S."/>
        </authorList>
    </citation>
    <scope>NUCLEOTIDE SEQUENCE [LARGE SCALE GENOMIC DNA]</scope>
    <source>
        <strain evidence="10">CGMCC 4.3530</strain>
    </source>
</reference>
<feature type="transmembrane region" description="Helical" evidence="7">
    <location>
        <begin position="229"/>
        <end position="246"/>
    </location>
</feature>
<dbReference type="AlphaFoldDB" id="A0A1H3N3E8"/>
<keyword evidence="2" id="KW-0813">Transport</keyword>
<feature type="transmembrane region" description="Helical" evidence="7">
    <location>
        <begin position="430"/>
        <end position="451"/>
    </location>
</feature>
<evidence type="ECO:0000313" key="9">
    <source>
        <dbReference type="EMBL" id="SDY82769.1"/>
    </source>
</evidence>
<evidence type="ECO:0000256" key="2">
    <source>
        <dbReference type="ARBA" id="ARBA00022448"/>
    </source>
</evidence>
<feature type="domain" description="Major facilitator superfamily (MFS) profile" evidence="8">
    <location>
        <begin position="10"/>
        <end position="456"/>
    </location>
</feature>
<feature type="transmembrane region" description="Helical" evidence="7">
    <location>
        <begin position="76"/>
        <end position="103"/>
    </location>
</feature>
<dbReference type="PANTHER" id="PTHR42718">
    <property type="entry name" value="MAJOR FACILITATOR SUPERFAMILY MULTIDRUG TRANSPORTER MFSC"/>
    <property type="match status" value="1"/>
</dbReference>
<evidence type="ECO:0000256" key="6">
    <source>
        <dbReference type="ARBA" id="ARBA00023136"/>
    </source>
</evidence>
<evidence type="ECO:0000256" key="3">
    <source>
        <dbReference type="ARBA" id="ARBA00022475"/>
    </source>
</evidence>
<proteinExistence type="predicted"/>
<feature type="transmembrane region" description="Helical" evidence="7">
    <location>
        <begin position="48"/>
        <end position="64"/>
    </location>
</feature>
<evidence type="ECO:0000256" key="7">
    <source>
        <dbReference type="SAM" id="Phobius"/>
    </source>
</evidence>
<evidence type="ECO:0000259" key="8">
    <source>
        <dbReference type="PROSITE" id="PS50850"/>
    </source>
</evidence>
<organism evidence="9 10">
    <name type="scientific">Saccharopolyspora shandongensis</name>
    <dbReference type="NCBI Taxonomy" id="418495"/>
    <lineage>
        <taxon>Bacteria</taxon>
        <taxon>Bacillati</taxon>
        <taxon>Actinomycetota</taxon>
        <taxon>Actinomycetes</taxon>
        <taxon>Pseudonocardiales</taxon>
        <taxon>Pseudonocardiaceae</taxon>
        <taxon>Saccharopolyspora</taxon>
    </lineage>
</organism>
<dbReference type="Gene3D" id="1.20.1250.20">
    <property type="entry name" value="MFS general substrate transporter like domains"/>
    <property type="match status" value="1"/>
</dbReference>
<feature type="transmembrane region" description="Helical" evidence="7">
    <location>
        <begin position="333"/>
        <end position="352"/>
    </location>
</feature>
<dbReference type="RefSeq" id="WP_245761489.1">
    <property type="nucleotide sequence ID" value="NZ_FNOK01000036.1"/>
</dbReference>
<evidence type="ECO:0000256" key="5">
    <source>
        <dbReference type="ARBA" id="ARBA00022989"/>
    </source>
</evidence>
<dbReference type="PRINTS" id="PR01036">
    <property type="entry name" value="TCRTETB"/>
</dbReference>
<keyword evidence="6 7" id="KW-0472">Membrane</keyword>
<dbReference type="PROSITE" id="PS50850">
    <property type="entry name" value="MFS"/>
    <property type="match status" value="1"/>
</dbReference>
<feature type="transmembrane region" description="Helical" evidence="7">
    <location>
        <begin position="198"/>
        <end position="217"/>
    </location>
</feature>
<feature type="transmembrane region" description="Helical" evidence="7">
    <location>
        <begin position="300"/>
        <end position="321"/>
    </location>
</feature>
<dbReference type="Gene3D" id="1.20.1720.10">
    <property type="entry name" value="Multidrug resistance protein D"/>
    <property type="match status" value="1"/>
</dbReference>
<evidence type="ECO:0000313" key="10">
    <source>
        <dbReference type="Proteomes" id="UP000199529"/>
    </source>
</evidence>
<dbReference type="GO" id="GO:0005886">
    <property type="term" value="C:plasma membrane"/>
    <property type="evidence" value="ECO:0007669"/>
    <property type="project" value="UniProtKB-SubCell"/>
</dbReference>
<sequence length="459" mass="46568">MRQGRTGGAVLALACAAQLMVVLDVSVINVALPSIQAELGFTPESLQWVANGYLLTFGGFLLLGGRLADLHGRRRIFLAGLAAFSAASLVGGLATGPAALIAARAAQGLGAAVLAPATLSMVTTTFAEGPHRTRALATWTAVSVAGGAAGNLVGGALTEFLSWRATLLINVPIGALALISAARVLAADRPLAARETRLDLPGSILATAGLTCLTYGVTNVPLGWTAPQTLVPLATGVAALVLFTVVESRFAASPLVPPQLFRNRSIAAGNAVMLLVGACFQAPMWYFLTLYMQDVLHYTALQTGLGFLPHTLVTIAAGRLLTPWLMRHASGRTLIVAGALIAAAGFVWQSRIDADSGYLAGILGPAIVFSFGGGLLNTPLTTTVTAGTAATEAGAAAGLMNTTKQIGGAFGLAALISISGTQDPQAPVDYATAFLASAGILVAAGVAAAALPARRDGDR</sequence>
<evidence type="ECO:0000256" key="1">
    <source>
        <dbReference type="ARBA" id="ARBA00004651"/>
    </source>
</evidence>
<feature type="transmembrane region" description="Helical" evidence="7">
    <location>
        <begin position="267"/>
        <end position="288"/>
    </location>
</feature>
<dbReference type="CDD" id="cd17321">
    <property type="entry name" value="MFS_MMR_MDR_like"/>
    <property type="match status" value="1"/>
</dbReference>
<feature type="transmembrane region" description="Helical" evidence="7">
    <location>
        <begin position="397"/>
        <end position="418"/>
    </location>
</feature>
<dbReference type="Pfam" id="PF07690">
    <property type="entry name" value="MFS_1"/>
    <property type="match status" value="1"/>
</dbReference>
<keyword evidence="10" id="KW-1185">Reference proteome</keyword>
<name>A0A1H3N3E8_9PSEU</name>
<dbReference type="InterPro" id="IPR020846">
    <property type="entry name" value="MFS_dom"/>
</dbReference>
<dbReference type="SUPFAM" id="SSF103473">
    <property type="entry name" value="MFS general substrate transporter"/>
    <property type="match status" value="1"/>
</dbReference>
<dbReference type="Proteomes" id="UP000199529">
    <property type="component" value="Unassembled WGS sequence"/>
</dbReference>
<feature type="transmembrane region" description="Helical" evidence="7">
    <location>
        <begin position="167"/>
        <end position="186"/>
    </location>
</feature>
<dbReference type="STRING" id="418495.SAMN05216215_103656"/>
<dbReference type="PANTHER" id="PTHR42718:SF46">
    <property type="entry name" value="BLR6921 PROTEIN"/>
    <property type="match status" value="1"/>
</dbReference>
<keyword evidence="5 7" id="KW-1133">Transmembrane helix</keyword>
<feature type="transmembrane region" description="Helical" evidence="7">
    <location>
        <begin position="109"/>
        <end position="127"/>
    </location>
</feature>
<dbReference type="GO" id="GO:0022857">
    <property type="term" value="F:transmembrane transporter activity"/>
    <property type="evidence" value="ECO:0007669"/>
    <property type="project" value="InterPro"/>
</dbReference>
<keyword evidence="3" id="KW-1003">Cell membrane</keyword>
<comment type="subcellular location">
    <subcellularLocation>
        <location evidence="1">Cell membrane</location>
        <topology evidence="1">Multi-pass membrane protein</topology>
    </subcellularLocation>
</comment>
<dbReference type="EMBL" id="FNOK01000036">
    <property type="protein sequence ID" value="SDY82769.1"/>
    <property type="molecule type" value="Genomic_DNA"/>
</dbReference>